<reference evidence="1 2" key="1">
    <citation type="journal article" date="2012" name="PLoS Pathog.">
        <title>Diverse lifestyles and strategies of plant pathogenesis encoded in the genomes of eighteen Dothideomycetes fungi.</title>
        <authorList>
            <person name="Ohm R.A."/>
            <person name="Feau N."/>
            <person name="Henrissat B."/>
            <person name="Schoch C.L."/>
            <person name="Horwitz B.A."/>
            <person name="Barry K.W."/>
            <person name="Condon B.J."/>
            <person name="Copeland A.C."/>
            <person name="Dhillon B."/>
            <person name="Glaser F."/>
            <person name="Hesse C.N."/>
            <person name="Kosti I."/>
            <person name="LaButti K."/>
            <person name="Lindquist E.A."/>
            <person name="Lucas S."/>
            <person name="Salamov A.A."/>
            <person name="Bradshaw R.E."/>
            <person name="Ciuffetti L."/>
            <person name="Hamelin R.C."/>
            <person name="Kema G.H.J."/>
            <person name="Lawrence C."/>
            <person name="Scott J.A."/>
            <person name="Spatafora J.W."/>
            <person name="Turgeon B.G."/>
            <person name="de Wit P.J.G.M."/>
            <person name="Zhong S."/>
            <person name="Goodwin S.B."/>
            <person name="Grigoriev I.V."/>
        </authorList>
    </citation>
    <scope>NUCLEOTIDE SEQUENCE [LARGE SCALE GENOMIC DNA]</scope>
    <source>
        <strain evidence="1 2">UAMH 10762</strain>
    </source>
</reference>
<evidence type="ECO:0000313" key="2">
    <source>
        <dbReference type="Proteomes" id="UP000011761"/>
    </source>
</evidence>
<accession>M2MAG3</accession>
<dbReference type="GO" id="GO:0005829">
    <property type="term" value="C:cytosol"/>
    <property type="evidence" value="ECO:0007669"/>
    <property type="project" value="TreeGrafter"/>
</dbReference>
<name>M2MAG3_BAUPA</name>
<keyword evidence="2" id="KW-1185">Reference proteome</keyword>
<sequence>MDAFSIALGDEVTDADDETFDLFSQGAALSNLGMLDAKAEVLEVCIADRDYTITQSPGILQSGRQQGTTGAAVWQTSIRLASWLALPKNVLFKDSILGPESVVLELGAGIAGLVAMFVAPKVRSYVATDQQHLLKLLQANIDQNTARVPRVTPRNGRRPSTERCANQNIKVLALDWEEDDVPKHLSVYGLGEGVDVVLASDCIFNYALIPPFVQACVEVCSLRKHDRDHGDSEWRPTVCLVAQQLRQSEVFEQFLNAFMKPFRVWRVPDGMISKDLGGGSGFAIHVGILR</sequence>
<dbReference type="SUPFAM" id="SSF53335">
    <property type="entry name" value="S-adenosyl-L-methionine-dependent methyltransferases"/>
    <property type="match status" value="1"/>
</dbReference>
<dbReference type="STRING" id="717646.M2MAG3"/>
<dbReference type="PANTHER" id="PTHR14614:SF109">
    <property type="entry name" value="RIBOSOMAL LYSINE N-METHYLTRANSFERASE 5"/>
    <property type="match status" value="1"/>
</dbReference>
<dbReference type="EMBL" id="KB445560">
    <property type="protein sequence ID" value="EMC93461.1"/>
    <property type="molecule type" value="Genomic_DNA"/>
</dbReference>
<dbReference type="PANTHER" id="PTHR14614">
    <property type="entry name" value="HEPATOCELLULAR CARCINOMA-ASSOCIATED ANTIGEN"/>
    <property type="match status" value="1"/>
</dbReference>
<dbReference type="InterPro" id="IPR019410">
    <property type="entry name" value="Methyltransf_16"/>
</dbReference>
<dbReference type="HOGENOM" id="CLU_051532_1_1_1"/>
<dbReference type="RefSeq" id="XP_007679343.1">
    <property type="nucleotide sequence ID" value="XM_007681153.1"/>
</dbReference>
<dbReference type="GeneID" id="19116962"/>
<dbReference type="InterPro" id="IPR029063">
    <property type="entry name" value="SAM-dependent_MTases_sf"/>
</dbReference>
<evidence type="ECO:0000313" key="1">
    <source>
        <dbReference type="EMBL" id="EMC93461.1"/>
    </source>
</evidence>
<organism evidence="1 2">
    <name type="scientific">Baudoinia panamericana (strain UAMH 10762)</name>
    <name type="common">Angels' share fungus</name>
    <name type="synonym">Baudoinia compniacensis (strain UAMH 10762)</name>
    <dbReference type="NCBI Taxonomy" id="717646"/>
    <lineage>
        <taxon>Eukaryota</taxon>
        <taxon>Fungi</taxon>
        <taxon>Dikarya</taxon>
        <taxon>Ascomycota</taxon>
        <taxon>Pezizomycotina</taxon>
        <taxon>Dothideomycetes</taxon>
        <taxon>Dothideomycetidae</taxon>
        <taxon>Mycosphaerellales</taxon>
        <taxon>Teratosphaeriaceae</taxon>
        <taxon>Baudoinia</taxon>
    </lineage>
</organism>
<dbReference type="GO" id="GO:0032991">
    <property type="term" value="C:protein-containing complex"/>
    <property type="evidence" value="ECO:0007669"/>
    <property type="project" value="TreeGrafter"/>
</dbReference>
<dbReference type="eggNOG" id="KOG1018">
    <property type="taxonomic scope" value="Eukaryota"/>
</dbReference>
<dbReference type="GO" id="GO:0008757">
    <property type="term" value="F:S-adenosylmethionine-dependent methyltransferase activity"/>
    <property type="evidence" value="ECO:0007669"/>
    <property type="project" value="UniProtKB-ARBA"/>
</dbReference>
<dbReference type="Pfam" id="PF10294">
    <property type="entry name" value="Methyltransf_16"/>
    <property type="match status" value="1"/>
</dbReference>
<dbReference type="OrthoDB" id="2529286at2759"/>
<dbReference type="KEGG" id="bcom:BAUCODRAFT_75502"/>
<dbReference type="AlphaFoldDB" id="M2MAG3"/>
<dbReference type="OMA" id="ACDTIYN"/>
<dbReference type="Proteomes" id="UP000011761">
    <property type="component" value="Unassembled WGS sequence"/>
</dbReference>
<dbReference type="Gene3D" id="3.40.50.150">
    <property type="entry name" value="Vaccinia Virus protein VP39"/>
    <property type="match status" value="1"/>
</dbReference>
<evidence type="ECO:0008006" key="3">
    <source>
        <dbReference type="Google" id="ProtNLM"/>
    </source>
</evidence>
<gene>
    <name evidence="1" type="ORF">BAUCODRAFT_75502</name>
</gene>
<proteinExistence type="predicted"/>
<protein>
    <recommendedName>
        <fullName evidence="3">Diaminohydroxyphosphoribosylamino-pyrimidine deaminase</fullName>
    </recommendedName>
</protein>